<dbReference type="RefSeq" id="XP_041193916.1">
    <property type="nucleotide sequence ID" value="XM_041332827.1"/>
</dbReference>
<dbReference type="Proteomes" id="UP000807769">
    <property type="component" value="Unassembled WGS sequence"/>
</dbReference>
<keyword evidence="2" id="KW-0732">Signal</keyword>
<evidence type="ECO:0000313" key="3">
    <source>
        <dbReference type="EMBL" id="KAG1817674.1"/>
    </source>
</evidence>
<organism evidence="3 4">
    <name type="scientific">Suillus subaureus</name>
    <dbReference type="NCBI Taxonomy" id="48587"/>
    <lineage>
        <taxon>Eukaryota</taxon>
        <taxon>Fungi</taxon>
        <taxon>Dikarya</taxon>
        <taxon>Basidiomycota</taxon>
        <taxon>Agaricomycotina</taxon>
        <taxon>Agaricomycetes</taxon>
        <taxon>Agaricomycetidae</taxon>
        <taxon>Boletales</taxon>
        <taxon>Suillineae</taxon>
        <taxon>Suillaceae</taxon>
        <taxon>Suillus</taxon>
    </lineage>
</organism>
<evidence type="ECO:0000256" key="1">
    <source>
        <dbReference type="SAM" id="MobiDB-lite"/>
    </source>
</evidence>
<feature type="chain" id="PRO_5040395142" evidence="2">
    <location>
        <begin position="21"/>
        <end position="120"/>
    </location>
</feature>
<keyword evidence="4" id="KW-1185">Reference proteome</keyword>
<name>A0A9P7JEK2_9AGAM</name>
<evidence type="ECO:0000313" key="4">
    <source>
        <dbReference type="Proteomes" id="UP000807769"/>
    </source>
</evidence>
<protein>
    <submittedName>
        <fullName evidence="3">Uncharacterized protein</fullName>
    </submittedName>
</protein>
<comment type="caution">
    <text evidence="3">The sequence shown here is derived from an EMBL/GenBank/DDBJ whole genome shotgun (WGS) entry which is preliminary data.</text>
</comment>
<gene>
    <name evidence="3" type="ORF">BJ212DRAFT_1299192</name>
</gene>
<feature type="signal peptide" evidence="2">
    <location>
        <begin position="1"/>
        <end position="20"/>
    </location>
</feature>
<dbReference type="GeneID" id="64626844"/>
<sequence length="120" mass="12939">MQLKFLWILPLILSSPFSEFTRIRRTAKGDNVPIEAGQPMWAHGNKCTMLDKWAVGQGDGCNGDEWAEGTGYNGDGWAGGMGCNRDQWAREISAMGMSGLGGKGEMDDTDEPEVLNGLAG</sequence>
<dbReference type="EMBL" id="JABBWG010000013">
    <property type="protein sequence ID" value="KAG1817674.1"/>
    <property type="molecule type" value="Genomic_DNA"/>
</dbReference>
<proteinExistence type="predicted"/>
<dbReference type="AlphaFoldDB" id="A0A9P7JEK2"/>
<accession>A0A9P7JEK2</accession>
<feature type="region of interest" description="Disordered" evidence="1">
    <location>
        <begin position="99"/>
        <end position="120"/>
    </location>
</feature>
<reference evidence="3" key="1">
    <citation type="journal article" date="2020" name="New Phytol.">
        <title>Comparative genomics reveals dynamic genome evolution in host specialist ectomycorrhizal fungi.</title>
        <authorList>
            <person name="Lofgren L.A."/>
            <person name="Nguyen N.H."/>
            <person name="Vilgalys R."/>
            <person name="Ruytinx J."/>
            <person name="Liao H.L."/>
            <person name="Branco S."/>
            <person name="Kuo A."/>
            <person name="LaButti K."/>
            <person name="Lipzen A."/>
            <person name="Andreopoulos W."/>
            <person name="Pangilinan J."/>
            <person name="Riley R."/>
            <person name="Hundley H."/>
            <person name="Na H."/>
            <person name="Barry K."/>
            <person name="Grigoriev I.V."/>
            <person name="Stajich J.E."/>
            <person name="Kennedy P.G."/>
        </authorList>
    </citation>
    <scope>NUCLEOTIDE SEQUENCE</scope>
    <source>
        <strain evidence="3">MN1</strain>
    </source>
</reference>
<dbReference type="OrthoDB" id="2690220at2759"/>
<evidence type="ECO:0000256" key="2">
    <source>
        <dbReference type="SAM" id="SignalP"/>
    </source>
</evidence>